<comment type="similarity">
    <text evidence="1">Belongs to the iron/ascorbate-dependent oxidoreductase family.</text>
</comment>
<dbReference type="PANTHER" id="PTHR47990">
    <property type="entry name" value="2-OXOGLUTARATE (2OG) AND FE(II)-DEPENDENT OXYGENASE SUPERFAMILY PROTEIN-RELATED"/>
    <property type="match status" value="1"/>
</dbReference>
<dbReference type="Gene3D" id="2.60.120.330">
    <property type="entry name" value="B-lactam Antibiotic, Isopenicillin N Synthase, Chain"/>
    <property type="match status" value="1"/>
</dbReference>
<dbReference type="OrthoDB" id="288590at2759"/>
<reference evidence="3" key="1">
    <citation type="submission" date="2020-10" db="EMBL/GenBank/DDBJ databases">
        <title>Unveiling of a novel bifunctional photoreceptor, Dualchrome1, isolated from a cosmopolitan green alga.</title>
        <authorList>
            <person name="Suzuki S."/>
            <person name="Kawachi M."/>
        </authorList>
    </citation>
    <scope>NUCLEOTIDE SEQUENCE</scope>
    <source>
        <strain evidence="3">NIES 2893</strain>
    </source>
</reference>
<feature type="domain" description="Fe2OG dioxygenase" evidence="2">
    <location>
        <begin position="195"/>
        <end position="300"/>
    </location>
</feature>
<sequence length="345" mass="38179">MSGHALLDRVSEIPTVSLSALLDPGSLEMDVDASSESSSSSTNLLYEAVASIRHACLTVGFFYIKDHGVSDAVMQNAFDAIKKFFAQPTEEKRRLDATQSPLYRGYNAIEDGKHNCKRTEGYRDAKESFVIGMTEQHGSSPMHGANQWPEENDELKSAIEPYFEAVRKSARAVARGLAMAIDLPENYFLERLREPVAQMVMLRYQALHEVATNSEDKWLGCGPHTDCGFLTLLAQDSQGLDVFTGGEWVCAPSKPGHLLVNLGDMAAYWSEKASVKLKSTLHRVTNGSHARHSLVVFMNPDFEASMDIPDEHAGDSVERKSSGEYRSAGHYLLSRLGLMWLDDKS</sequence>
<dbReference type="SUPFAM" id="SSF51197">
    <property type="entry name" value="Clavaminate synthase-like"/>
    <property type="match status" value="1"/>
</dbReference>
<gene>
    <name evidence="3" type="ORF">PPROV_000831300</name>
</gene>
<evidence type="ECO:0000256" key="1">
    <source>
        <dbReference type="RuleBase" id="RU003682"/>
    </source>
</evidence>
<dbReference type="Pfam" id="PF14226">
    <property type="entry name" value="DIOX_N"/>
    <property type="match status" value="1"/>
</dbReference>
<keyword evidence="1" id="KW-0408">Iron</keyword>
<dbReference type="PROSITE" id="PS51471">
    <property type="entry name" value="FE2OG_OXY"/>
    <property type="match status" value="1"/>
</dbReference>
<accession>A0A830HRI1</accession>
<dbReference type="InterPro" id="IPR026992">
    <property type="entry name" value="DIOX_N"/>
</dbReference>
<dbReference type="InterPro" id="IPR027443">
    <property type="entry name" value="IPNS-like_sf"/>
</dbReference>
<keyword evidence="1" id="KW-0560">Oxidoreductase</keyword>
<dbReference type="GO" id="GO:0016491">
    <property type="term" value="F:oxidoreductase activity"/>
    <property type="evidence" value="ECO:0007669"/>
    <property type="project" value="UniProtKB-KW"/>
</dbReference>
<name>A0A830HRI1_9CHLO</name>
<keyword evidence="1" id="KW-0479">Metal-binding</keyword>
<dbReference type="InterPro" id="IPR005123">
    <property type="entry name" value="Oxoglu/Fe-dep_dioxygenase_dom"/>
</dbReference>
<dbReference type="AlphaFoldDB" id="A0A830HRI1"/>
<organism evidence="3 4">
    <name type="scientific">Pycnococcus provasolii</name>
    <dbReference type="NCBI Taxonomy" id="41880"/>
    <lineage>
        <taxon>Eukaryota</taxon>
        <taxon>Viridiplantae</taxon>
        <taxon>Chlorophyta</taxon>
        <taxon>Pseudoscourfieldiophyceae</taxon>
        <taxon>Pseudoscourfieldiales</taxon>
        <taxon>Pycnococcaceae</taxon>
        <taxon>Pycnococcus</taxon>
    </lineage>
</organism>
<proteinExistence type="inferred from homology"/>
<comment type="caution">
    <text evidence="3">The sequence shown here is derived from an EMBL/GenBank/DDBJ whole genome shotgun (WGS) entry which is preliminary data.</text>
</comment>
<evidence type="ECO:0000259" key="2">
    <source>
        <dbReference type="PROSITE" id="PS51471"/>
    </source>
</evidence>
<dbReference type="InterPro" id="IPR050231">
    <property type="entry name" value="Iron_ascorbate_oxido_reductase"/>
</dbReference>
<evidence type="ECO:0000313" key="3">
    <source>
        <dbReference type="EMBL" id="GHP09578.1"/>
    </source>
</evidence>
<dbReference type="Proteomes" id="UP000660262">
    <property type="component" value="Unassembled WGS sequence"/>
</dbReference>
<protein>
    <recommendedName>
        <fullName evidence="2">Fe2OG dioxygenase domain-containing protein</fullName>
    </recommendedName>
</protein>
<evidence type="ECO:0000313" key="4">
    <source>
        <dbReference type="Proteomes" id="UP000660262"/>
    </source>
</evidence>
<dbReference type="PRINTS" id="PR00682">
    <property type="entry name" value="IPNSYNTHASE"/>
</dbReference>
<dbReference type="GO" id="GO:0046872">
    <property type="term" value="F:metal ion binding"/>
    <property type="evidence" value="ECO:0007669"/>
    <property type="project" value="UniProtKB-KW"/>
</dbReference>
<keyword evidence="4" id="KW-1185">Reference proteome</keyword>
<dbReference type="Pfam" id="PF03171">
    <property type="entry name" value="2OG-FeII_Oxy"/>
    <property type="match status" value="1"/>
</dbReference>
<dbReference type="InterPro" id="IPR044861">
    <property type="entry name" value="IPNS-like_FE2OG_OXY"/>
</dbReference>
<dbReference type="EMBL" id="BNJQ01000025">
    <property type="protein sequence ID" value="GHP09578.1"/>
    <property type="molecule type" value="Genomic_DNA"/>
</dbReference>